<organism evidence="5 6">
    <name type="scientific">Sulfitobacter mediterraneus</name>
    <dbReference type="NCBI Taxonomy" id="83219"/>
    <lineage>
        <taxon>Bacteria</taxon>
        <taxon>Pseudomonadati</taxon>
        <taxon>Pseudomonadota</taxon>
        <taxon>Alphaproteobacteria</taxon>
        <taxon>Rhodobacterales</taxon>
        <taxon>Roseobacteraceae</taxon>
        <taxon>Sulfitobacter</taxon>
    </lineage>
</organism>
<evidence type="ECO:0000256" key="3">
    <source>
        <dbReference type="ARBA" id="ARBA00023163"/>
    </source>
</evidence>
<dbReference type="InterPro" id="IPR050109">
    <property type="entry name" value="HTH-type_TetR-like_transc_reg"/>
</dbReference>
<feature type="DNA-binding region" description="H-T-H motif" evidence="4">
    <location>
        <begin position="33"/>
        <end position="52"/>
    </location>
</feature>
<dbReference type="RefSeq" id="WP_037905096.1">
    <property type="nucleotide sequence ID" value="NZ_CP068998.1"/>
</dbReference>
<keyword evidence="6" id="KW-1185">Reference proteome</keyword>
<dbReference type="Proteomes" id="UP000027337">
    <property type="component" value="Unassembled WGS sequence"/>
</dbReference>
<dbReference type="PANTHER" id="PTHR30055">
    <property type="entry name" value="HTH-TYPE TRANSCRIPTIONAL REGULATOR RUTR"/>
    <property type="match status" value="1"/>
</dbReference>
<dbReference type="InterPro" id="IPR001647">
    <property type="entry name" value="HTH_TetR"/>
</dbReference>
<protein>
    <submittedName>
        <fullName evidence="5">TetR family transcriptional regulator</fullName>
    </submittedName>
</protein>
<dbReference type="GO" id="GO:0003700">
    <property type="term" value="F:DNA-binding transcription factor activity"/>
    <property type="evidence" value="ECO:0007669"/>
    <property type="project" value="TreeGrafter"/>
</dbReference>
<sequence length="192" mass="21259">MKDAIQPRTLKTRAKLTGAAEALIADHGYDALRVDEVVKAAGVAKGTFFAHFKDKDALMDLLIGAKIDGLLDDLERQPVPNSTADLIAAMDPMMRFMTCERYVFDVILRHSGAAMSDQIGPIANTFGRHLTVVAEWLRDGPFRRDISALLMAEGVQAFLVQVMALHFCAIHSDVDMQDRLQVYLDAWLMPKG</sequence>
<evidence type="ECO:0000256" key="2">
    <source>
        <dbReference type="ARBA" id="ARBA00023125"/>
    </source>
</evidence>
<dbReference type="GeneID" id="72439105"/>
<dbReference type="STRING" id="83219.PM02_03215"/>
<dbReference type="PANTHER" id="PTHR30055:SF234">
    <property type="entry name" value="HTH-TYPE TRANSCRIPTIONAL REGULATOR BETI"/>
    <property type="match status" value="1"/>
</dbReference>
<gene>
    <name evidence="5" type="ORF">PM02_03215</name>
</gene>
<accession>A0A061SX95</accession>
<dbReference type="Gene3D" id="1.10.357.10">
    <property type="entry name" value="Tetracycline Repressor, domain 2"/>
    <property type="match status" value="1"/>
</dbReference>
<evidence type="ECO:0000313" key="6">
    <source>
        <dbReference type="Proteomes" id="UP000027337"/>
    </source>
</evidence>
<evidence type="ECO:0000256" key="4">
    <source>
        <dbReference type="PROSITE-ProRule" id="PRU00335"/>
    </source>
</evidence>
<evidence type="ECO:0000256" key="1">
    <source>
        <dbReference type="ARBA" id="ARBA00023015"/>
    </source>
</evidence>
<dbReference type="Pfam" id="PF00440">
    <property type="entry name" value="TetR_N"/>
    <property type="match status" value="1"/>
</dbReference>
<keyword evidence="3" id="KW-0804">Transcription</keyword>
<dbReference type="EMBL" id="JEMU01000002">
    <property type="protein sequence ID" value="KAJ04465.1"/>
    <property type="molecule type" value="Genomic_DNA"/>
</dbReference>
<dbReference type="AlphaFoldDB" id="A0A061SX95"/>
<comment type="caution">
    <text evidence="5">The sequence shown here is derived from an EMBL/GenBank/DDBJ whole genome shotgun (WGS) entry which is preliminary data.</text>
</comment>
<reference evidence="5 6" key="1">
    <citation type="journal article" date="2014" name="Genome Announc.">
        <title>Draft Genome Sequences of Two Isolates of the Roseobacter Group, Sulfitobacter sp. Strains 3SOLIMAR09 and 1FIGIMAR09, from Harbors of Mallorca Island (Mediterranean Sea).</title>
        <authorList>
            <person name="Mas-Llado M."/>
            <person name="Pina-Villalonga J.M."/>
            <person name="Brunet-Galmes I."/>
            <person name="Nogales B."/>
            <person name="Bosch R."/>
        </authorList>
    </citation>
    <scope>NUCLEOTIDE SEQUENCE [LARGE SCALE GENOMIC DNA]</scope>
    <source>
        <strain evidence="5 6">1FIGIMAR09</strain>
    </source>
</reference>
<dbReference type="GO" id="GO:0000976">
    <property type="term" value="F:transcription cis-regulatory region binding"/>
    <property type="evidence" value="ECO:0007669"/>
    <property type="project" value="TreeGrafter"/>
</dbReference>
<dbReference type="eggNOG" id="COG1309">
    <property type="taxonomic scope" value="Bacteria"/>
</dbReference>
<proteinExistence type="predicted"/>
<evidence type="ECO:0000313" key="5">
    <source>
        <dbReference type="EMBL" id="KAJ04465.1"/>
    </source>
</evidence>
<dbReference type="InterPro" id="IPR009057">
    <property type="entry name" value="Homeodomain-like_sf"/>
</dbReference>
<dbReference type="PRINTS" id="PR00455">
    <property type="entry name" value="HTHTETR"/>
</dbReference>
<dbReference type="SUPFAM" id="SSF46689">
    <property type="entry name" value="Homeodomain-like"/>
    <property type="match status" value="1"/>
</dbReference>
<keyword evidence="2 4" id="KW-0238">DNA-binding</keyword>
<dbReference type="PROSITE" id="PS50977">
    <property type="entry name" value="HTH_TETR_2"/>
    <property type="match status" value="1"/>
</dbReference>
<keyword evidence="1" id="KW-0805">Transcription regulation</keyword>
<name>A0A061SX95_9RHOB</name>